<dbReference type="NCBIfam" id="TIGR00096">
    <property type="entry name" value="16S rRNA (cytidine(1402)-2'-O)-methyltransferase"/>
    <property type="match status" value="1"/>
</dbReference>
<gene>
    <name evidence="6 8" type="primary">rsmI</name>
    <name evidence="8" type="ORF">H8R10_02715</name>
</gene>
<dbReference type="PROSITE" id="PS01296">
    <property type="entry name" value="RSMI"/>
    <property type="match status" value="1"/>
</dbReference>
<keyword evidence="3 6" id="KW-0489">Methyltransferase</keyword>
<dbReference type="InterPro" id="IPR035996">
    <property type="entry name" value="4pyrrol_Methylase_sf"/>
</dbReference>
<dbReference type="HAMAP" id="MF_01877">
    <property type="entry name" value="16SrRNA_methyltr_I"/>
    <property type="match status" value="1"/>
</dbReference>
<dbReference type="SUPFAM" id="SSF53790">
    <property type="entry name" value="Tetrapyrrole methylase"/>
    <property type="match status" value="1"/>
</dbReference>
<comment type="subcellular location">
    <subcellularLocation>
        <location evidence="6">Cytoplasm</location>
    </subcellularLocation>
</comment>
<dbReference type="PIRSF" id="PIRSF005917">
    <property type="entry name" value="MTase_YraL"/>
    <property type="match status" value="1"/>
</dbReference>
<protein>
    <recommendedName>
        <fullName evidence="6">Ribosomal RNA small subunit methyltransferase I</fullName>
        <ecNumber evidence="6">2.1.1.198</ecNumber>
    </recommendedName>
    <alternativeName>
        <fullName evidence="6">16S rRNA 2'-O-ribose C1402 methyltransferase</fullName>
    </alternativeName>
    <alternativeName>
        <fullName evidence="6">rRNA (cytidine-2'-O-)-methyltransferase RsmI</fullName>
    </alternativeName>
</protein>
<comment type="function">
    <text evidence="6">Catalyzes the 2'-O-methylation of the ribose of cytidine 1402 (C1402) in 16S rRNA.</text>
</comment>
<dbReference type="RefSeq" id="WP_191071213.1">
    <property type="nucleotide sequence ID" value="NZ_CP060506.1"/>
</dbReference>
<comment type="similarity">
    <text evidence="6">Belongs to the methyltransferase superfamily. RsmI family.</text>
</comment>
<evidence type="ECO:0000256" key="1">
    <source>
        <dbReference type="ARBA" id="ARBA00022490"/>
    </source>
</evidence>
<name>A0A8I0G8L0_9ACTO</name>
<evidence type="ECO:0000256" key="6">
    <source>
        <dbReference type="HAMAP-Rule" id="MF_01877"/>
    </source>
</evidence>
<feature type="domain" description="Tetrapyrrole methylase" evidence="7">
    <location>
        <begin position="15"/>
        <end position="217"/>
    </location>
</feature>
<keyword evidence="9" id="KW-1185">Reference proteome</keyword>
<reference evidence="8 9" key="1">
    <citation type="submission" date="2020-08" db="EMBL/GenBank/DDBJ databases">
        <title>Winkia gen. nov., sp. nov., isolated from faeces of the Anser albifrons in China.</title>
        <authorList>
            <person name="Liu Q."/>
        </authorList>
    </citation>
    <scope>NUCLEOTIDE SEQUENCE [LARGE SCALE GENOMIC DNA]</scope>
    <source>
        <strain evidence="8 9">C62</strain>
    </source>
</reference>
<comment type="catalytic activity">
    <reaction evidence="6">
        <text>cytidine(1402) in 16S rRNA + S-adenosyl-L-methionine = 2'-O-methylcytidine(1402) in 16S rRNA + S-adenosyl-L-homocysteine + H(+)</text>
        <dbReference type="Rhea" id="RHEA:42924"/>
        <dbReference type="Rhea" id="RHEA-COMP:10285"/>
        <dbReference type="Rhea" id="RHEA-COMP:10286"/>
        <dbReference type="ChEBI" id="CHEBI:15378"/>
        <dbReference type="ChEBI" id="CHEBI:57856"/>
        <dbReference type="ChEBI" id="CHEBI:59789"/>
        <dbReference type="ChEBI" id="CHEBI:74495"/>
        <dbReference type="ChEBI" id="CHEBI:82748"/>
        <dbReference type="EC" id="2.1.1.198"/>
    </reaction>
</comment>
<dbReference type="FunFam" id="3.30.950.10:FF:000002">
    <property type="entry name" value="Ribosomal RNA small subunit methyltransferase I"/>
    <property type="match status" value="1"/>
</dbReference>
<dbReference type="CDD" id="cd11648">
    <property type="entry name" value="RsmI"/>
    <property type="match status" value="1"/>
</dbReference>
<dbReference type="GO" id="GO:0005737">
    <property type="term" value="C:cytoplasm"/>
    <property type="evidence" value="ECO:0007669"/>
    <property type="project" value="UniProtKB-SubCell"/>
</dbReference>
<proteinExistence type="inferred from homology"/>
<evidence type="ECO:0000259" key="7">
    <source>
        <dbReference type="Pfam" id="PF00590"/>
    </source>
</evidence>
<dbReference type="FunFam" id="3.40.1010.10:FF:000007">
    <property type="entry name" value="Ribosomal RNA small subunit methyltransferase I"/>
    <property type="match status" value="1"/>
</dbReference>
<keyword evidence="4 6" id="KW-0808">Transferase</keyword>
<dbReference type="InterPro" id="IPR014776">
    <property type="entry name" value="4pyrrole_Mease_sub2"/>
</dbReference>
<evidence type="ECO:0000256" key="5">
    <source>
        <dbReference type="ARBA" id="ARBA00022691"/>
    </source>
</evidence>
<keyword evidence="2 6" id="KW-0698">rRNA processing</keyword>
<dbReference type="InterPro" id="IPR008189">
    <property type="entry name" value="rRNA_ssu_MeTfrase_I"/>
</dbReference>
<dbReference type="PANTHER" id="PTHR46111:SF1">
    <property type="entry name" value="RIBOSOMAL RNA SMALL SUBUNIT METHYLTRANSFERASE I"/>
    <property type="match status" value="1"/>
</dbReference>
<dbReference type="Gene3D" id="3.40.1010.10">
    <property type="entry name" value="Cobalt-precorrin-4 Transmethylase, Domain 1"/>
    <property type="match status" value="1"/>
</dbReference>
<evidence type="ECO:0000313" key="9">
    <source>
        <dbReference type="Proteomes" id="UP000627538"/>
    </source>
</evidence>
<dbReference type="EC" id="2.1.1.198" evidence="6"/>
<dbReference type="Proteomes" id="UP000627538">
    <property type="component" value="Unassembled WGS sequence"/>
</dbReference>
<dbReference type="AlphaFoldDB" id="A0A8I0G8L0"/>
<dbReference type="Gene3D" id="3.30.950.10">
    <property type="entry name" value="Methyltransferase, Cobalt-precorrin-4 Transmethylase, Domain 2"/>
    <property type="match status" value="1"/>
</dbReference>
<keyword evidence="1 6" id="KW-0963">Cytoplasm</keyword>
<evidence type="ECO:0000313" key="8">
    <source>
        <dbReference type="EMBL" id="MBD3689144.1"/>
    </source>
</evidence>
<evidence type="ECO:0000256" key="3">
    <source>
        <dbReference type="ARBA" id="ARBA00022603"/>
    </source>
</evidence>
<comment type="caution">
    <text evidence="8">The sequence shown here is derived from an EMBL/GenBank/DDBJ whole genome shotgun (WGS) entry which is preliminary data.</text>
</comment>
<dbReference type="EMBL" id="JACRUO010000001">
    <property type="protein sequence ID" value="MBD3689144.1"/>
    <property type="molecule type" value="Genomic_DNA"/>
</dbReference>
<dbReference type="Pfam" id="PF00590">
    <property type="entry name" value="TP_methylase"/>
    <property type="match status" value="1"/>
</dbReference>
<organism evidence="8 9">
    <name type="scientific">Nanchangia anserum</name>
    <dbReference type="NCBI Taxonomy" id="2692125"/>
    <lineage>
        <taxon>Bacteria</taxon>
        <taxon>Bacillati</taxon>
        <taxon>Actinomycetota</taxon>
        <taxon>Actinomycetes</taxon>
        <taxon>Actinomycetales</taxon>
        <taxon>Actinomycetaceae</taxon>
        <taxon>Nanchangia</taxon>
    </lineage>
</organism>
<dbReference type="InterPro" id="IPR018063">
    <property type="entry name" value="SAM_MeTrfase_RsmI_CS"/>
</dbReference>
<keyword evidence="5 6" id="KW-0949">S-adenosyl-L-methionine</keyword>
<dbReference type="PANTHER" id="PTHR46111">
    <property type="entry name" value="RIBOSOMAL RNA SMALL SUBUNIT METHYLTRANSFERASE I"/>
    <property type="match status" value="1"/>
</dbReference>
<sequence>MSEHRTEPVLIPGTIALAATPIGNPLDASVRLRRALAEADVIAAEDTRRLERLAAALDVALHARIVASHDHNERDRAPWLIEEAQAGKRVLVVSDAGMPLISDPGFAVVQAAHEAGVALTILPGPSAPLAALALSGLSPARFSFEGFVPRKSGERGRVFAALAHEERTLIFFESPRRLADTLTAAVEAFGAERRGAVCRELTKTYEDIWRGSLADLAERARDGVLGEIVLVIAPAPAADADVSSLADEALRLAEGGMRLKDAARHVAVAGVSARDIFHEALAHKASRRE</sequence>
<evidence type="ECO:0000256" key="4">
    <source>
        <dbReference type="ARBA" id="ARBA00022679"/>
    </source>
</evidence>
<dbReference type="GO" id="GO:0070677">
    <property type="term" value="F:rRNA (cytosine-2'-O-)-methyltransferase activity"/>
    <property type="evidence" value="ECO:0007669"/>
    <property type="project" value="UniProtKB-UniRule"/>
</dbReference>
<dbReference type="InterPro" id="IPR000878">
    <property type="entry name" value="4pyrrol_Mease"/>
</dbReference>
<accession>A0A8I0G8L0</accession>
<dbReference type="InterPro" id="IPR014777">
    <property type="entry name" value="4pyrrole_Mease_sub1"/>
</dbReference>
<evidence type="ECO:0000256" key="2">
    <source>
        <dbReference type="ARBA" id="ARBA00022552"/>
    </source>
</evidence>